<feature type="compositionally biased region" description="Low complexity" evidence="3">
    <location>
        <begin position="127"/>
        <end position="137"/>
    </location>
</feature>
<dbReference type="SUPFAM" id="SSF50249">
    <property type="entry name" value="Nucleic acid-binding proteins"/>
    <property type="match status" value="1"/>
</dbReference>
<feature type="compositionally biased region" description="Gly residues" evidence="3">
    <location>
        <begin position="114"/>
        <end position="126"/>
    </location>
</feature>
<dbReference type="PROSITE" id="PS50935">
    <property type="entry name" value="SSB"/>
    <property type="match status" value="1"/>
</dbReference>
<dbReference type="Gene3D" id="2.40.50.140">
    <property type="entry name" value="Nucleic acid-binding proteins"/>
    <property type="match status" value="1"/>
</dbReference>
<dbReference type="InterPro" id="IPR012340">
    <property type="entry name" value="NA-bd_OB-fold"/>
</dbReference>
<accession>A0A2N0X8V1</accession>
<organism evidence="4 5">
    <name type="scientific">Corynebacterium mastitidis</name>
    <dbReference type="NCBI Taxonomy" id="161890"/>
    <lineage>
        <taxon>Bacteria</taxon>
        <taxon>Bacillati</taxon>
        <taxon>Actinomycetota</taxon>
        <taxon>Actinomycetes</taxon>
        <taxon>Mycobacteriales</taxon>
        <taxon>Corynebacteriaceae</taxon>
        <taxon>Corynebacterium</taxon>
    </lineage>
</organism>
<evidence type="ECO:0000313" key="5">
    <source>
        <dbReference type="Proteomes" id="UP000233249"/>
    </source>
</evidence>
<dbReference type="Proteomes" id="UP000233249">
    <property type="component" value="Unassembled WGS sequence"/>
</dbReference>
<evidence type="ECO:0000256" key="3">
    <source>
        <dbReference type="SAM" id="MobiDB-lite"/>
    </source>
</evidence>
<dbReference type="AlphaFoldDB" id="A0A2N0X8V1"/>
<gene>
    <name evidence="4" type="ORF">CXB45_03005</name>
</gene>
<comment type="caution">
    <text evidence="4">The sequence shown here is derived from an EMBL/GenBank/DDBJ whole genome shotgun (WGS) entry which is preliminary data.</text>
</comment>
<dbReference type="RefSeq" id="WP_101173132.1">
    <property type="nucleotide sequence ID" value="NZ_JAKRKB010000012.1"/>
</dbReference>
<sequence>MPTPRAEIIGNAVRDAKTGTSRDGKPYLFVTVACNDSHKADNGEWVTDRSIFINVQYFDADTRVRVPGKGDRVRAFGRIYETTDTGKDGQEYRNVKLDAKYLESWEKRQSNDAWGGGQQSQGGGAPAGSWGAVGSAPQSDEQPPF</sequence>
<feature type="region of interest" description="Disordered" evidence="3">
    <location>
        <begin position="108"/>
        <end position="145"/>
    </location>
</feature>
<evidence type="ECO:0000256" key="1">
    <source>
        <dbReference type="ARBA" id="ARBA00023125"/>
    </source>
</evidence>
<evidence type="ECO:0008006" key="6">
    <source>
        <dbReference type="Google" id="ProtNLM"/>
    </source>
</evidence>
<protein>
    <recommendedName>
        <fullName evidence="6">Single-stranded DNA-binding protein</fullName>
    </recommendedName>
</protein>
<dbReference type="EMBL" id="PJAF01000006">
    <property type="protein sequence ID" value="PKF69130.1"/>
    <property type="molecule type" value="Genomic_DNA"/>
</dbReference>
<proteinExistence type="predicted"/>
<dbReference type="Pfam" id="PF00436">
    <property type="entry name" value="SSB"/>
    <property type="match status" value="1"/>
</dbReference>
<dbReference type="GO" id="GO:0003697">
    <property type="term" value="F:single-stranded DNA binding"/>
    <property type="evidence" value="ECO:0007669"/>
    <property type="project" value="InterPro"/>
</dbReference>
<evidence type="ECO:0000256" key="2">
    <source>
        <dbReference type="PROSITE-ProRule" id="PRU00252"/>
    </source>
</evidence>
<name>A0A2N0X8V1_9CORY</name>
<keyword evidence="1 2" id="KW-0238">DNA-binding</keyword>
<evidence type="ECO:0000313" key="4">
    <source>
        <dbReference type="EMBL" id="PKF69130.1"/>
    </source>
</evidence>
<reference evidence="4 5" key="1">
    <citation type="submission" date="2017-12" db="EMBL/GenBank/DDBJ databases">
        <title>Corynebacterium mastitidis 16-1433 Genome.</title>
        <authorList>
            <person name="Gulvik C.A."/>
        </authorList>
    </citation>
    <scope>NUCLEOTIDE SEQUENCE [LARGE SCALE GENOMIC DNA]</scope>
    <source>
        <strain evidence="4 5">16-1433</strain>
    </source>
</reference>
<dbReference type="InterPro" id="IPR000424">
    <property type="entry name" value="Primosome_PriB/ssb"/>
</dbReference>